<evidence type="ECO:0000313" key="3">
    <source>
        <dbReference type="Proteomes" id="UP000045706"/>
    </source>
</evidence>
<sequence>HGRKPRCQRRRRQTNLVPLLLLPILLAHSHPHAPRCRLSRSPE</sequence>
<dbReference type="EMBL" id="CVQI01035346">
    <property type="protein sequence ID" value="CRK46152.1"/>
    <property type="molecule type" value="Genomic_DNA"/>
</dbReference>
<feature type="signal peptide" evidence="1">
    <location>
        <begin position="1"/>
        <end position="29"/>
    </location>
</feature>
<proteinExistence type="predicted"/>
<evidence type="ECO:0000256" key="1">
    <source>
        <dbReference type="SAM" id="SignalP"/>
    </source>
</evidence>
<reference evidence="3" key="1">
    <citation type="submission" date="2015-05" db="EMBL/GenBank/DDBJ databases">
        <authorList>
            <person name="Fogelqvist Johan"/>
        </authorList>
    </citation>
    <scope>NUCLEOTIDE SEQUENCE [LARGE SCALE GENOMIC DNA]</scope>
</reference>
<feature type="non-terminal residue" evidence="2">
    <location>
        <position position="1"/>
    </location>
</feature>
<dbReference type="AlphaFoldDB" id="A0A0G4NI28"/>
<protein>
    <submittedName>
        <fullName evidence="2">Uncharacterized protein</fullName>
    </submittedName>
</protein>
<keyword evidence="1" id="KW-0732">Signal</keyword>
<accession>A0A0G4NI28</accession>
<feature type="chain" id="PRO_5002568019" evidence="1">
    <location>
        <begin position="30"/>
        <end position="43"/>
    </location>
</feature>
<organism evidence="2 3">
    <name type="scientific">Verticillium longisporum</name>
    <name type="common">Verticillium dahliae var. longisporum</name>
    <dbReference type="NCBI Taxonomy" id="100787"/>
    <lineage>
        <taxon>Eukaryota</taxon>
        <taxon>Fungi</taxon>
        <taxon>Dikarya</taxon>
        <taxon>Ascomycota</taxon>
        <taxon>Pezizomycotina</taxon>
        <taxon>Sordariomycetes</taxon>
        <taxon>Hypocreomycetidae</taxon>
        <taxon>Glomerellales</taxon>
        <taxon>Plectosphaerellaceae</taxon>
        <taxon>Verticillium</taxon>
    </lineage>
</organism>
<dbReference type="Proteomes" id="UP000045706">
    <property type="component" value="Unassembled WGS sequence"/>
</dbReference>
<evidence type="ECO:0000313" key="2">
    <source>
        <dbReference type="EMBL" id="CRK46152.1"/>
    </source>
</evidence>
<name>A0A0G4NI28_VERLO</name>
<gene>
    <name evidence="2" type="ORF">BN1723_019923</name>
</gene>